<evidence type="ECO:0000313" key="2">
    <source>
        <dbReference type="Proteomes" id="UP001482154"/>
    </source>
</evidence>
<comment type="caution">
    <text evidence="1">The sequence shown here is derived from an EMBL/GenBank/DDBJ whole genome shotgun (WGS) entry which is preliminary data.</text>
</comment>
<sequence length="267" mass="30489">MMKKYKAVFSDIDGTLLNSKHQIPESTKEKIKQINENGIPYVLVSARMPKGMTAIRAELGAKSPMICYSGALVVDEEDHPIYSVAMPQEVAMKLCRRVYELNPKISINIYTNDEWLVKDKKEYWAAQESDITGVIPQEVSFEDEEVYKEVHKVLCMGDKADIAALEQQLVKEFPQIRIYRSKDTYLEIMSMKASKSDAIHMLKDHFHVKQEETMAFGDNFNDIDMIRYAGLGVAMGNATDEVKEAADIITDINDNEGERQILDKYFK</sequence>
<dbReference type="NCBIfam" id="TIGR01484">
    <property type="entry name" value="HAD-SF-IIB"/>
    <property type="match status" value="1"/>
</dbReference>
<dbReference type="EMBL" id="JBBNIN010000007">
    <property type="protein sequence ID" value="MEQ2710840.1"/>
    <property type="molecule type" value="Genomic_DNA"/>
</dbReference>
<dbReference type="PANTHER" id="PTHR10000:SF8">
    <property type="entry name" value="HAD SUPERFAMILY HYDROLASE-LIKE, TYPE 3"/>
    <property type="match status" value="1"/>
</dbReference>
<dbReference type="Gene3D" id="3.40.50.1000">
    <property type="entry name" value="HAD superfamily/HAD-like"/>
    <property type="match status" value="1"/>
</dbReference>
<dbReference type="Gene3D" id="3.30.1240.10">
    <property type="match status" value="1"/>
</dbReference>
<dbReference type="InterPro" id="IPR023214">
    <property type="entry name" value="HAD_sf"/>
</dbReference>
<dbReference type="PANTHER" id="PTHR10000">
    <property type="entry name" value="PHOSPHOSERINE PHOSPHATASE"/>
    <property type="match status" value="1"/>
</dbReference>
<gene>
    <name evidence="1" type="ORF">AAAU51_06590</name>
</gene>
<dbReference type="SFLD" id="SFLDG01144">
    <property type="entry name" value="C2.B.4:_PGP_Like"/>
    <property type="match status" value="1"/>
</dbReference>
<dbReference type="InterPro" id="IPR000150">
    <property type="entry name" value="Cof"/>
</dbReference>
<reference evidence="1 2" key="1">
    <citation type="submission" date="2024-04" db="EMBL/GenBank/DDBJ databases">
        <title>Human intestinal bacterial collection.</title>
        <authorList>
            <person name="Pauvert C."/>
            <person name="Hitch T.C.A."/>
            <person name="Clavel T."/>
        </authorList>
    </citation>
    <scope>NUCLEOTIDE SEQUENCE [LARGE SCALE GENOMIC DNA]</scope>
    <source>
        <strain evidence="1 2">CLA-AA-H249</strain>
    </source>
</reference>
<dbReference type="PROSITE" id="PS01228">
    <property type="entry name" value="COF_1"/>
    <property type="match status" value="1"/>
</dbReference>
<evidence type="ECO:0000313" key="1">
    <source>
        <dbReference type="EMBL" id="MEQ2710840.1"/>
    </source>
</evidence>
<dbReference type="GO" id="GO:0016787">
    <property type="term" value="F:hydrolase activity"/>
    <property type="evidence" value="ECO:0007669"/>
    <property type="project" value="UniProtKB-KW"/>
</dbReference>
<name>A0ABV1IV32_9FIRM</name>
<accession>A0ABV1IV32</accession>
<dbReference type="SUPFAM" id="SSF56784">
    <property type="entry name" value="HAD-like"/>
    <property type="match status" value="1"/>
</dbReference>
<dbReference type="SFLD" id="SFLDG01140">
    <property type="entry name" value="C2.B:_Phosphomannomutase_and_P"/>
    <property type="match status" value="1"/>
</dbReference>
<dbReference type="Pfam" id="PF08282">
    <property type="entry name" value="Hydrolase_3"/>
    <property type="match status" value="1"/>
</dbReference>
<dbReference type="InterPro" id="IPR006379">
    <property type="entry name" value="HAD-SF_hydro_IIB"/>
</dbReference>
<dbReference type="PROSITE" id="PS01229">
    <property type="entry name" value="COF_2"/>
    <property type="match status" value="1"/>
</dbReference>
<dbReference type="NCBIfam" id="TIGR00099">
    <property type="entry name" value="Cof-subfamily"/>
    <property type="match status" value="1"/>
</dbReference>
<protein>
    <submittedName>
        <fullName evidence="1">Cof-type HAD-IIB family hydrolase</fullName>
        <ecNumber evidence="1">3.1.3.-</ecNumber>
    </submittedName>
</protein>
<keyword evidence="1" id="KW-0378">Hydrolase</keyword>
<keyword evidence="2" id="KW-1185">Reference proteome</keyword>
<dbReference type="PRINTS" id="PR00119">
    <property type="entry name" value="CATATPASE"/>
</dbReference>
<dbReference type="RefSeq" id="WP_242852094.1">
    <property type="nucleotide sequence ID" value="NZ_JAOQJG010000002.1"/>
</dbReference>
<proteinExistence type="predicted"/>
<dbReference type="Proteomes" id="UP001482154">
    <property type="component" value="Unassembled WGS sequence"/>
</dbReference>
<dbReference type="CDD" id="cd07516">
    <property type="entry name" value="HAD_Pase"/>
    <property type="match status" value="1"/>
</dbReference>
<dbReference type="SFLD" id="SFLDS00003">
    <property type="entry name" value="Haloacid_Dehalogenase"/>
    <property type="match status" value="1"/>
</dbReference>
<dbReference type="InterPro" id="IPR036412">
    <property type="entry name" value="HAD-like_sf"/>
</dbReference>
<dbReference type="EC" id="3.1.3.-" evidence="1"/>
<organism evidence="1 2">
    <name type="scientific">Anaerostipes amylophilus</name>
    <dbReference type="NCBI Taxonomy" id="2981779"/>
    <lineage>
        <taxon>Bacteria</taxon>
        <taxon>Bacillati</taxon>
        <taxon>Bacillota</taxon>
        <taxon>Clostridia</taxon>
        <taxon>Lachnospirales</taxon>
        <taxon>Lachnospiraceae</taxon>
        <taxon>Anaerostipes</taxon>
    </lineage>
</organism>